<evidence type="ECO:0000313" key="4">
    <source>
        <dbReference type="Proteomes" id="UP001153148"/>
    </source>
</evidence>
<dbReference type="PRINTS" id="PR00081">
    <property type="entry name" value="GDHRDH"/>
</dbReference>
<sequence length="119" mass="12955">MSLAGKVALVTGAATGIGLKYVNALLANGVKNVSIVDLDESNGIKAAKELNAKFGEGRTLFIKANITDKGQFEAAFEKTVDAFKGLDIVTNNAGIMQDKRWEEEIELNFVSRTMFHCDW</sequence>
<keyword evidence="2" id="KW-0560">Oxidoreductase</keyword>
<proteinExistence type="inferred from homology"/>
<dbReference type="InterPro" id="IPR002347">
    <property type="entry name" value="SDR_fam"/>
</dbReference>
<dbReference type="Pfam" id="PF00106">
    <property type="entry name" value="adh_short"/>
    <property type="match status" value="1"/>
</dbReference>
<dbReference type="EMBL" id="CAJPIN010020515">
    <property type="protein sequence ID" value="CAG2062470.1"/>
    <property type="molecule type" value="Genomic_DNA"/>
</dbReference>
<dbReference type="Proteomes" id="UP001153148">
    <property type="component" value="Unassembled WGS sequence"/>
</dbReference>
<dbReference type="InterPro" id="IPR036291">
    <property type="entry name" value="NAD(P)-bd_dom_sf"/>
</dbReference>
<dbReference type="PANTHER" id="PTHR44229:SF8">
    <property type="entry name" value="ALCOHOL DEHYDROGENASE-RELATED"/>
    <property type="match status" value="1"/>
</dbReference>
<dbReference type="PANTHER" id="PTHR44229">
    <property type="entry name" value="15-HYDROXYPROSTAGLANDIN DEHYDROGENASE [NAD(+)]"/>
    <property type="match status" value="1"/>
</dbReference>
<keyword evidence="4" id="KW-1185">Reference proteome</keyword>
<comment type="similarity">
    <text evidence="1">Belongs to the short-chain dehydrogenases/reductases (SDR) family.</text>
</comment>
<accession>A0ABN7P6Y2</accession>
<dbReference type="SUPFAM" id="SSF51735">
    <property type="entry name" value="NAD(P)-binding Rossmann-fold domains"/>
    <property type="match status" value="1"/>
</dbReference>
<comment type="caution">
    <text evidence="3">The sequence shown here is derived from an EMBL/GenBank/DDBJ whole genome shotgun (WGS) entry which is preliminary data.</text>
</comment>
<evidence type="ECO:0000313" key="3">
    <source>
        <dbReference type="EMBL" id="CAG2062470.1"/>
    </source>
</evidence>
<gene>
    <name evidence="3" type="ORF">TPAB3V08_LOCUS9421</name>
</gene>
<protein>
    <submittedName>
        <fullName evidence="3">Uncharacterized protein</fullName>
    </submittedName>
</protein>
<organism evidence="3 4">
    <name type="scientific">Timema podura</name>
    <name type="common">Walking stick</name>
    <dbReference type="NCBI Taxonomy" id="61482"/>
    <lineage>
        <taxon>Eukaryota</taxon>
        <taxon>Metazoa</taxon>
        <taxon>Ecdysozoa</taxon>
        <taxon>Arthropoda</taxon>
        <taxon>Hexapoda</taxon>
        <taxon>Insecta</taxon>
        <taxon>Pterygota</taxon>
        <taxon>Neoptera</taxon>
        <taxon>Polyneoptera</taxon>
        <taxon>Phasmatodea</taxon>
        <taxon>Timematodea</taxon>
        <taxon>Timematoidea</taxon>
        <taxon>Timematidae</taxon>
        <taxon>Timema</taxon>
    </lineage>
</organism>
<dbReference type="Gene3D" id="3.40.50.720">
    <property type="entry name" value="NAD(P)-binding Rossmann-like Domain"/>
    <property type="match status" value="1"/>
</dbReference>
<evidence type="ECO:0000256" key="1">
    <source>
        <dbReference type="ARBA" id="ARBA00006484"/>
    </source>
</evidence>
<name>A0ABN7P6Y2_TIMPD</name>
<reference evidence="3" key="1">
    <citation type="submission" date="2021-03" db="EMBL/GenBank/DDBJ databases">
        <authorList>
            <person name="Tran Van P."/>
        </authorList>
    </citation>
    <scope>NUCLEOTIDE SEQUENCE</scope>
</reference>
<evidence type="ECO:0000256" key="2">
    <source>
        <dbReference type="ARBA" id="ARBA00023002"/>
    </source>
</evidence>